<evidence type="ECO:0000313" key="2">
    <source>
        <dbReference type="EMBL" id="QBB71360.1"/>
    </source>
</evidence>
<organism evidence="2 3">
    <name type="scientific">Pseudolysobacter antarcticus</name>
    <dbReference type="NCBI Taxonomy" id="2511995"/>
    <lineage>
        <taxon>Bacteria</taxon>
        <taxon>Pseudomonadati</taxon>
        <taxon>Pseudomonadota</taxon>
        <taxon>Gammaproteobacteria</taxon>
        <taxon>Lysobacterales</taxon>
        <taxon>Rhodanobacteraceae</taxon>
        <taxon>Pseudolysobacter</taxon>
    </lineage>
</organism>
<evidence type="ECO:0000313" key="3">
    <source>
        <dbReference type="Proteomes" id="UP000291562"/>
    </source>
</evidence>
<keyword evidence="3" id="KW-1185">Reference proteome</keyword>
<dbReference type="RefSeq" id="WP_129834287.1">
    <property type="nucleotide sequence ID" value="NZ_CP035704.1"/>
</dbReference>
<evidence type="ECO:0000256" key="1">
    <source>
        <dbReference type="SAM" id="SignalP"/>
    </source>
</evidence>
<dbReference type="KEGG" id="xbc:ELE36_13915"/>
<dbReference type="Proteomes" id="UP000291562">
    <property type="component" value="Chromosome"/>
</dbReference>
<feature type="chain" id="PRO_5019331990" evidence="1">
    <location>
        <begin position="21"/>
        <end position="73"/>
    </location>
</feature>
<dbReference type="OrthoDB" id="5959811at2"/>
<protein>
    <submittedName>
        <fullName evidence="2">Uncharacterized protein</fullName>
    </submittedName>
</protein>
<keyword evidence="1" id="KW-0732">Signal</keyword>
<gene>
    <name evidence="2" type="ORF">ELE36_13915</name>
</gene>
<name>A0A411HLT6_9GAMM</name>
<proteinExistence type="predicted"/>
<dbReference type="PROSITE" id="PS51257">
    <property type="entry name" value="PROKAR_LIPOPROTEIN"/>
    <property type="match status" value="1"/>
</dbReference>
<dbReference type="EMBL" id="CP035704">
    <property type="protein sequence ID" value="QBB71360.1"/>
    <property type="molecule type" value="Genomic_DNA"/>
</dbReference>
<feature type="signal peptide" evidence="1">
    <location>
        <begin position="1"/>
        <end position="20"/>
    </location>
</feature>
<reference evidence="2 3" key="1">
    <citation type="submission" date="2019-01" db="EMBL/GenBank/DDBJ databases">
        <title>Pseudolysobacter antarctica gen. nov., sp. nov., isolated from Fildes Peninsula, Antarctica.</title>
        <authorList>
            <person name="Wei Z."/>
            <person name="Peng F."/>
        </authorList>
    </citation>
    <scope>NUCLEOTIDE SEQUENCE [LARGE SCALE GENOMIC DNA]</scope>
    <source>
        <strain evidence="2 3">AQ6-296</strain>
    </source>
</reference>
<sequence length="73" mass="7743">MKVVMLVVIAASFLGLGGCAASGSSLARADSMDANIDQEKIVTVNQWSRDHGATTIWVTLPTKPRVTLAKETL</sequence>
<dbReference type="AlphaFoldDB" id="A0A411HLT6"/>
<accession>A0A411HLT6</accession>